<evidence type="ECO:0000256" key="2">
    <source>
        <dbReference type="SAM" id="Phobius"/>
    </source>
</evidence>
<gene>
    <name evidence="4" type="ORF">ETAA1_01150</name>
</gene>
<keyword evidence="2" id="KW-1133">Transmembrane helix</keyword>
<dbReference type="KEGG" id="uli:ETAA1_01150"/>
<feature type="domain" description="Zinc-ribbon" evidence="3">
    <location>
        <begin position="38"/>
        <end position="57"/>
    </location>
</feature>
<evidence type="ECO:0000313" key="5">
    <source>
        <dbReference type="Proteomes" id="UP000319576"/>
    </source>
</evidence>
<dbReference type="Pfam" id="PF13240">
    <property type="entry name" value="Zn_Ribbon_1"/>
    <property type="match status" value="1"/>
</dbReference>
<proteinExistence type="predicted"/>
<evidence type="ECO:0000256" key="1">
    <source>
        <dbReference type="SAM" id="MobiDB-lite"/>
    </source>
</evidence>
<accession>A0A517XL39</accession>
<dbReference type="Proteomes" id="UP000319576">
    <property type="component" value="Chromosome"/>
</dbReference>
<sequence>MPRYDEEADEDDDDEYGDDGDDGGDDDDGDDDAETVPCPHCGADVYEDAEQCPRCGKYLSAEDAAPSRPRGWVAVVMVLALVAAVIWVFG</sequence>
<evidence type="ECO:0000259" key="3">
    <source>
        <dbReference type="Pfam" id="PF13240"/>
    </source>
</evidence>
<dbReference type="EMBL" id="CP036273">
    <property type="protein sequence ID" value="QDU18232.1"/>
    <property type="molecule type" value="Genomic_DNA"/>
</dbReference>
<reference evidence="4 5" key="1">
    <citation type="submission" date="2019-02" db="EMBL/GenBank/DDBJ databases">
        <title>Deep-cultivation of Planctomycetes and their phenomic and genomic characterization uncovers novel biology.</title>
        <authorList>
            <person name="Wiegand S."/>
            <person name="Jogler M."/>
            <person name="Boedeker C."/>
            <person name="Pinto D."/>
            <person name="Vollmers J."/>
            <person name="Rivas-Marin E."/>
            <person name="Kohn T."/>
            <person name="Peeters S.H."/>
            <person name="Heuer A."/>
            <person name="Rast P."/>
            <person name="Oberbeckmann S."/>
            <person name="Bunk B."/>
            <person name="Jeske O."/>
            <person name="Meyerdierks A."/>
            <person name="Storesund J.E."/>
            <person name="Kallscheuer N."/>
            <person name="Luecker S."/>
            <person name="Lage O.M."/>
            <person name="Pohl T."/>
            <person name="Merkel B.J."/>
            <person name="Hornburger P."/>
            <person name="Mueller R.-W."/>
            <person name="Bruemmer F."/>
            <person name="Labrenz M."/>
            <person name="Spormann A.M."/>
            <person name="Op den Camp H."/>
            <person name="Overmann J."/>
            <person name="Amann R."/>
            <person name="Jetten M.S.M."/>
            <person name="Mascher T."/>
            <person name="Medema M.H."/>
            <person name="Devos D.P."/>
            <person name="Kaster A.-K."/>
            <person name="Ovreas L."/>
            <person name="Rohde M."/>
            <person name="Galperin M.Y."/>
            <person name="Jogler C."/>
        </authorList>
    </citation>
    <scope>NUCLEOTIDE SEQUENCE [LARGE SCALE GENOMIC DNA]</scope>
    <source>
        <strain evidence="4 5">ETA_A1</strain>
    </source>
</reference>
<name>A0A517XL39_9BACT</name>
<keyword evidence="5" id="KW-1185">Reference proteome</keyword>
<dbReference type="AlphaFoldDB" id="A0A517XL39"/>
<feature type="region of interest" description="Disordered" evidence="1">
    <location>
        <begin position="1"/>
        <end position="39"/>
    </location>
</feature>
<evidence type="ECO:0000313" key="4">
    <source>
        <dbReference type="EMBL" id="QDU18232.1"/>
    </source>
</evidence>
<organism evidence="4 5">
    <name type="scientific">Urbifossiella limnaea</name>
    <dbReference type="NCBI Taxonomy" id="2528023"/>
    <lineage>
        <taxon>Bacteria</taxon>
        <taxon>Pseudomonadati</taxon>
        <taxon>Planctomycetota</taxon>
        <taxon>Planctomycetia</taxon>
        <taxon>Gemmatales</taxon>
        <taxon>Gemmataceae</taxon>
        <taxon>Urbifossiella</taxon>
    </lineage>
</organism>
<feature type="compositionally biased region" description="Acidic residues" evidence="1">
    <location>
        <begin position="1"/>
        <end position="34"/>
    </location>
</feature>
<protein>
    <recommendedName>
        <fullName evidence="3">Zinc-ribbon domain-containing protein</fullName>
    </recommendedName>
</protein>
<dbReference type="RefSeq" id="WP_202920560.1">
    <property type="nucleotide sequence ID" value="NZ_CP036273.1"/>
</dbReference>
<feature type="transmembrane region" description="Helical" evidence="2">
    <location>
        <begin position="71"/>
        <end position="89"/>
    </location>
</feature>
<keyword evidence="2" id="KW-0812">Transmembrane</keyword>
<keyword evidence="2" id="KW-0472">Membrane</keyword>
<dbReference type="InterPro" id="IPR026870">
    <property type="entry name" value="Zinc_ribbon_dom"/>
</dbReference>